<gene>
    <name evidence="2" type="ORF">C3729_11985</name>
</gene>
<keyword evidence="1" id="KW-0472">Membrane</keyword>
<comment type="caution">
    <text evidence="2">The sequence shown here is derived from an EMBL/GenBank/DDBJ whole genome shotgun (WGS) entry which is preliminary data.</text>
</comment>
<feature type="transmembrane region" description="Helical" evidence="1">
    <location>
        <begin position="158"/>
        <end position="177"/>
    </location>
</feature>
<dbReference type="EMBL" id="PTPZ01000009">
    <property type="protein sequence ID" value="PPZ90640.1"/>
    <property type="molecule type" value="Genomic_DNA"/>
</dbReference>
<keyword evidence="1" id="KW-1133">Transmembrane helix</keyword>
<organism evidence="2 3">
    <name type="scientific">Cloacibacterium normanense</name>
    <dbReference type="NCBI Taxonomy" id="237258"/>
    <lineage>
        <taxon>Bacteria</taxon>
        <taxon>Pseudomonadati</taxon>
        <taxon>Bacteroidota</taxon>
        <taxon>Flavobacteriia</taxon>
        <taxon>Flavobacteriales</taxon>
        <taxon>Weeksellaceae</taxon>
    </lineage>
</organism>
<evidence type="ECO:0000313" key="3">
    <source>
        <dbReference type="Proteomes" id="UP000238565"/>
    </source>
</evidence>
<feature type="transmembrane region" description="Helical" evidence="1">
    <location>
        <begin position="118"/>
        <end position="138"/>
    </location>
</feature>
<sequence length="238" mass="28479">MITKEQNTEITKFLLSKKLPIDLLLEVKDHFISQILELEKEENLSFKDAFEKTKNDWKDELKLRFNLLSFNYITKFESRIIQKFLTNVILKSLGLLALQFVLNTIIFKNFNKDFSENYLLTLFWMGFTLSVVLIIMNYKLIKSCNSNYKKRISIYQNYFVRFLNSGFVIIAINIFIFNNQFEKIFEAHEKILNMDFSNINKHYIVSNIFILFLFTGIFNLMEYKKVYKKLSTHLKISL</sequence>
<reference evidence="2 3" key="1">
    <citation type="submission" date="2018-02" db="EMBL/GenBank/DDBJ databases">
        <title>Draft genome sequence of bacterial isolates from marine environment.</title>
        <authorList>
            <person name="Singh S.K."/>
            <person name="Hill R."/>
            <person name="Major S."/>
            <person name="Cai H."/>
            <person name="Li Y."/>
        </authorList>
    </citation>
    <scope>NUCLEOTIDE SEQUENCE [LARGE SCALE GENOMIC DNA]</scope>
    <source>
        <strain evidence="2 3">IMET F</strain>
    </source>
</reference>
<protein>
    <submittedName>
        <fullName evidence="2">Uncharacterized protein</fullName>
    </submittedName>
</protein>
<dbReference type="RefSeq" id="WP_104794374.1">
    <property type="nucleotide sequence ID" value="NZ_PTPZ01000009.1"/>
</dbReference>
<accession>A0A2S7I230</accession>
<evidence type="ECO:0000256" key="1">
    <source>
        <dbReference type="SAM" id="Phobius"/>
    </source>
</evidence>
<dbReference type="Proteomes" id="UP000238565">
    <property type="component" value="Unassembled WGS sequence"/>
</dbReference>
<evidence type="ECO:0000313" key="2">
    <source>
        <dbReference type="EMBL" id="PPZ90640.1"/>
    </source>
</evidence>
<keyword evidence="1" id="KW-0812">Transmembrane</keyword>
<proteinExistence type="predicted"/>
<name>A0A2S7I230_9FLAO</name>
<feature type="transmembrane region" description="Helical" evidence="1">
    <location>
        <begin position="203"/>
        <end position="221"/>
    </location>
</feature>
<feature type="transmembrane region" description="Helical" evidence="1">
    <location>
        <begin position="84"/>
        <end position="106"/>
    </location>
</feature>
<dbReference type="AlphaFoldDB" id="A0A2S7I230"/>